<dbReference type="RefSeq" id="WP_388627380.1">
    <property type="nucleotide sequence ID" value="NZ_JBIAUT010000004.1"/>
</dbReference>
<dbReference type="InterPro" id="IPR027945">
    <property type="entry name" value="SseB_C"/>
</dbReference>
<feature type="domain" description="SseB protein N-terminal" evidence="1">
    <location>
        <begin position="7"/>
        <end position="114"/>
    </location>
</feature>
<comment type="caution">
    <text evidence="3">The sequence shown here is derived from an EMBL/GenBank/DDBJ whole genome shotgun (WGS) entry which is preliminary data.</text>
</comment>
<dbReference type="EMBL" id="JBIAUT010000004">
    <property type="protein sequence ID" value="MFF4217645.1"/>
    <property type="molecule type" value="Genomic_DNA"/>
</dbReference>
<dbReference type="Pfam" id="PF14581">
    <property type="entry name" value="SseB_C"/>
    <property type="match status" value="1"/>
</dbReference>
<reference evidence="3 4" key="1">
    <citation type="submission" date="2024-10" db="EMBL/GenBank/DDBJ databases">
        <title>The Natural Products Discovery Center: Release of the First 8490 Sequenced Strains for Exploring Actinobacteria Biosynthetic Diversity.</title>
        <authorList>
            <person name="Kalkreuter E."/>
            <person name="Kautsar S.A."/>
            <person name="Yang D."/>
            <person name="Bader C.D."/>
            <person name="Teijaro C.N."/>
            <person name="Fluegel L."/>
            <person name="Davis C.M."/>
            <person name="Simpson J.R."/>
            <person name="Lauterbach L."/>
            <person name="Steele A.D."/>
            <person name="Gui C."/>
            <person name="Meng S."/>
            <person name="Li G."/>
            <person name="Viehrig K."/>
            <person name="Ye F."/>
            <person name="Su P."/>
            <person name="Kiefer A.F."/>
            <person name="Nichols A."/>
            <person name="Cepeda A.J."/>
            <person name="Yan W."/>
            <person name="Fan B."/>
            <person name="Jiang Y."/>
            <person name="Adhikari A."/>
            <person name="Zheng C.-J."/>
            <person name="Schuster L."/>
            <person name="Cowan T.M."/>
            <person name="Smanski M.J."/>
            <person name="Chevrette M.G."/>
            <person name="De Carvalho L.P.S."/>
            <person name="Shen B."/>
        </authorList>
    </citation>
    <scope>NUCLEOTIDE SEQUENCE [LARGE SCALE GENOMIC DNA]</scope>
    <source>
        <strain evidence="3 4">NPDC001650</strain>
    </source>
</reference>
<protein>
    <submittedName>
        <fullName evidence="3">Enhanced serine sensitivity protein SseB C-terminal domain-containing protein</fullName>
    </submittedName>
</protein>
<name>A0ABW6TYI3_9ACTN</name>
<organism evidence="3 4">
    <name type="scientific">Streptomyces nondiastaticus</name>
    <dbReference type="NCBI Taxonomy" id="3154512"/>
    <lineage>
        <taxon>Bacteria</taxon>
        <taxon>Bacillati</taxon>
        <taxon>Actinomycetota</taxon>
        <taxon>Actinomycetes</taxon>
        <taxon>Kitasatosporales</taxon>
        <taxon>Streptomycetaceae</taxon>
        <taxon>Streptomyces</taxon>
    </lineage>
</organism>
<evidence type="ECO:0000313" key="3">
    <source>
        <dbReference type="EMBL" id="MFF4217645.1"/>
    </source>
</evidence>
<sequence length="233" mass="24008">MFPANKLEETLAAAKAGSVPPEDILEALAAAELWMPLPESPGGDRGTRLPIVAIDGQPHVAVYTSAHQLKVCAGDVAHAVMGARELIDAIPQELGLALNPGGEVGLPVHAAGVQTVREAGRKTVPAGESIRLGEPAEEPVALLAALRRALGAVPAVSSARRALVQVGNQHPGLLIGVAVRGAAEESREAVLAAVSRAVSEEPVPFTVDTLFLGKPGDQTSAWMLGNVEPFYVA</sequence>
<keyword evidence="4" id="KW-1185">Reference proteome</keyword>
<dbReference type="InterPro" id="IPR009839">
    <property type="entry name" value="SseB_N"/>
</dbReference>
<proteinExistence type="predicted"/>
<dbReference type="Pfam" id="PF07179">
    <property type="entry name" value="SseB"/>
    <property type="match status" value="1"/>
</dbReference>
<gene>
    <name evidence="3" type="ORF">ACFYZM_15390</name>
</gene>
<feature type="domain" description="SseB protein C-terminal" evidence="2">
    <location>
        <begin position="124"/>
        <end position="231"/>
    </location>
</feature>
<evidence type="ECO:0000259" key="1">
    <source>
        <dbReference type="Pfam" id="PF07179"/>
    </source>
</evidence>
<evidence type="ECO:0000259" key="2">
    <source>
        <dbReference type="Pfam" id="PF14581"/>
    </source>
</evidence>
<dbReference type="Proteomes" id="UP001602123">
    <property type="component" value="Unassembled WGS sequence"/>
</dbReference>
<accession>A0ABW6TYI3</accession>
<evidence type="ECO:0000313" key="4">
    <source>
        <dbReference type="Proteomes" id="UP001602123"/>
    </source>
</evidence>